<dbReference type="Gene3D" id="1.10.10.10">
    <property type="entry name" value="Winged helix-like DNA-binding domain superfamily/Winged helix DNA-binding domain"/>
    <property type="match status" value="1"/>
</dbReference>
<dbReference type="SMART" id="SM00448">
    <property type="entry name" value="REC"/>
    <property type="match status" value="1"/>
</dbReference>
<dbReference type="InterPro" id="IPR011006">
    <property type="entry name" value="CheY-like_superfamily"/>
</dbReference>
<dbReference type="InterPro" id="IPR058245">
    <property type="entry name" value="NreC/VraR/RcsB-like_REC"/>
</dbReference>
<dbReference type="SUPFAM" id="SSF52172">
    <property type="entry name" value="CheY-like"/>
    <property type="match status" value="1"/>
</dbReference>
<keyword evidence="1 3" id="KW-0597">Phosphoprotein</keyword>
<evidence type="ECO:0000313" key="6">
    <source>
        <dbReference type="EMBL" id="RZO20701.1"/>
    </source>
</evidence>
<dbReference type="CDD" id="cd17535">
    <property type="entry name" value="REC_NarL-like"/>
    <property type="match status" value="1"/>
</dbReference>
<comment type="caution">
    <text evidence="6">The sequence shown here is derived from an EMBL/GenBank/DDBJ whole genome shotgun (WGS) entry which is preliminary data.</text>
</comment>
<dbReference type="PRINTS" id="PR00038">
    <property type="entry name" value="HTHLUXR"/>
</dbReference>
<sequence length="224" mass="24057">MHILIIDDHDFVCAGLKATLMERFDDAQISIANNGSNALDILRKGSINLVISDLFMPGSSGGFSFIDLICKNHPKVPLIVLSASENPSHIRKCVAIGAMGFVTKSAPKRSLFSAIDKALSGEIYMPESLIQPMPGLTRIMSEVDQGSEAISGLLTERQLDILARISKGLSNKLIARELDLSENTIKVHVSAILRALGLNNRTQAGLMGQKLASTLASESADNDD</sequence>
<name>A0A520MHP1_9GAMM</name>
<evidence type="ECO:0000313" key="7">
    <source>
        <dbReference type="Proteomes" id="UP000315889"/>
    </source>
</evidence>
<dbReference type="InterPro" id="IPR001789">
    <property type="entry name" value="Sig_transdc_resp-reg_receiver"/>
</dbReference>
<dbReference type="PROSITE" id="PS50110">
    <property type="entry name" value="RESPONSE_REGULATORY"/>
    <property type="match status" value="1"/>
</dbReference>
<keyword evidence="2" id="KW-0238">DNA-binding</keyword>
<dbReference type="PROSITE" id="PS50043">
    <property type="entry name" value="HTH_LUXR_2"/>
    <property type="match status" value="1"/>
</dbReference>
<dbReference type="Proteomes" id="UP000315889">
    <property type="component" value="Unassembled WGS sequence"/>
</dbReference>
<dbReference type="PANTHER" id="PTHR45566:SF1">
    <property type="entry name" value="HTH-TYPE TRANSCRIPTIONAL REGULATOR YHJB-RELATED"/>
    <property type="match status" value="1"/>
</dbReference>
<dbReference type="PANTHER" id="PTHR45566">
    <property type="entry name" value="HTH-TYPE TRANSCRIPTIONAL REGULATOR YHJB-RELATED"/>
    <property type="match status" value="1"/>
</dbReference>
<feature type="modified residue" description="4-aspartylphosphate" evidence="3">
    <location>
        <position position="53"/>
    </location>
</feature>
<dbReference type="InterPro" id="IPR016032">
    <property type="entry name" value="Sig_transdc_resp-reg_C-effctor"/>
</dbReference>
<evidence type="ECO:0000256" key="3">
    <source>
        <dbReference type="PROSITE-ProRule" id="PRU00169"/>
    </source>
</evidence>
<feature type="domain" description="HTH luxR-type" evidence="4">
    <location>
        <begin position="147"/>
        <end position="212"/>
    </location>
</feature>
<feature type="domain" description="Response regulatory" evidence="5">
    <location>
        <begin position="2"/>
        <end position="119"/>
    </location>
</feature>
<dbReference type="Pfam" id="PF00196">
    <property type="entry name" value="GerE"/>
    <property type="match status" value="1"/>
</dbReference>
<gene>
    <name evidence="6" type="ORF">EVB03_03040</name>
</gene>
<proteinExistence type="predicted"/>
<evidence type="ECO:0000259" key="5">
    <source>
        <dbReference type="PROSITE" id="PS50110"/>
    </source>
</evidence>
<dbReference type="Pfam" id="PF00072">
    <property type="entry name" value="Response_reg"/>
    <property type="match status" value="1"/>
</dbReference>
<reference evidence="6 7" key="1">
    <citation type="submission" date="2019-02" db="EMBL/GenBank/DDBJ databases">
        <title>Prokaryotic population dynamics and viral predation in marine succession experiment using metagenomics: the confinement effect.</title>
        <authorList>
            <person name="Haro-Moreno J.M."/>
            <person name="Rodriguez-Valera F."/>
            <person name="Lopez-Perez M."/>
        </authorList>
    </citation>
    <scope>NUCLEOTIDE SEQUENCE [LARGE SCALE GENOMIC DNA]</scope>
    <source>
        <strain evidence="6">MED-G170</strain>
    </source>
</reference>
<dbReference type="SMART" id="SM00421">
    <property type="entry name" value="HTH_LUXR"/>
    <property type="match status" value="1"/>
</dbReference>
<dbReference type="InterPro" id="IPR000792">
    <property type="entry name" value="Tscrpt_reg_LuxR_C"/>
</dbReference>
<protein>
    <submittedName>
        <fullName evidence="6">Response regulator transcription factor</fullName>
    </submittedName>
</protein>
<dbReference type="GO" id="GO:0006355">
    <property type="term" value="P:regulation of DNA-templated transcription"/>
    <property type="evidence" value="ECO:0007669"/>
    <property type="project" value="InterPro"/>
</dbReference>
<dbReference type="GO" id="GO:0000160">
    <property type="term" value="P:phosphorelay signal transduction system"/>
    <property type="evidence" value="ECO:0007669"/>
    <property type="project" value="InterPro"/>
</dbReference>
<dbReference type="SUPFAM" id="SSF46894">
    <property type="entry name" value="C-terminal effector domain of the bipartite response regulators"/>
    <property type="match status" value="1"/>
</dbReference>
<evidence type="ECO:0000259" key="4">
    <source>
        <dbReference type="PROSITE" id="PS50043"/>
    </source>
</evidence>
<dbReference type="AlphaFoldDB" id="A0A520MHP1"/>
<evidence type="ECO:0000256" key="1">
    <source>
        <dbReference type="ARBA" id="ARBA00022553"/>
    </source>
</evidence>
<dbReference type="InterPro" id="IPR036388">
    <property type="entry name" value="WH-like_DNA-bd_sf"/>
</dbReference>
<accession>A0A520MHP1</accession>
<dbReference type="EMBL" id="SHBP01000003">
    <property type="protein sequence ID" value="RZO20701.1"/>
    <property type="molecule type" value="Genomic_DNA"/>
</dbReference>
<organism evidence="6 7">
    <name type="scientific">SAR92 clade bacterium</name>
    <dbReference type="NCBI Taxonomy" id="2315479"/>
    <lineage>
        <taxon>Bacteria</taxon>
        <taxon>Pseudomonadati</taxon>
        <taxon>Pseudomonadota</taxon>
        <taxon>Gammaproteobacteria</taxon>
        <taxon>Cellvibrionales</taxon>
        <taxon>Porticoccaceae</taxon>
        <taxon>SAR92 clade</taxon>
    </lineage>
</organism>
<dbReference type="InterPro" id="IPR051015">
    <property type="entry name" value="EvgA-like"/>
</dbReference>
<dbReference type="GO" id="GO:0003677">
    <property type="term" value="F:DNA binding"/>
    <property type="evidence" value="ECO:0007669"/>
    <property type="project" value="UniProtKB-KW"/>
</dbReference>
<evidence type="ECO:0000256" key="2">
    <source>
        <dbReference type="ARBA" id="ARBA00023125"/>
    </source>
</evidence>
<dbReference type="Gene3D" id="3.40.50.2300">
    <property type="match status" value="1"/>
</dbReference>
<dbReference type="CDD" id="cd06170">
    <property type="entry name" value="LuxR_C_like"/>
    <property type="match status" value="1"/>
</dbReference>